<dbReference type="GO" id="GO:0005634">
    <property type="term" value="C:nucleus"/>
    <property type="evidence" value="ECO:0007669"/>
    <property type="project" value="TreeGrafter"/>
</dbReference>
<comment type="caution">
    <text evidence="4">The sequence shown here is derived from an EMBL/GenBank/DDBJ whole genome shotgun (WGS) entry which is preliminary data.</text>
</comment>
<dbReference type="GO" id="GO:0051087">
    <property type="term" value="F:protein-folding chaperone binding"/>
    <property type="evidence" value="ECO:0007669"/>
    <property type="project" value="InterPro"/>
</dbReference>
<dbReference type="Gene3D" id="1.20.58.120">
    <property type="entry name" value="BAG domain"/>
    <property type="match status" value="1"/>
</dbReference>
<dbReference type="SUPFAM" id="SSF63491">
    <property type="entry name" value="BAG domain"/>
    <property type="match status" value="1"/>
</dbReference>
<evidence type="ECO:0000313" key="4">
    <source>
        <dbReference type="EMBL" id="KAK7106467.1"/>
    </source>
</evidence>
<gene>
    <name evidence="4" type="ORF">V1264_017719</name>
</gene>
<dbReference type="EMBL" id="JBAMIC010000007">
    <property type="protein sequence ID" value="KAK7106467.1"/>
    <property type="molecule type" value="Genomic_DNA"/>
</dbReference>
<name>A0AAN9BJ85_9CAEN</name>
<dbReference type="PANTHER" id="PTHR12329">
    <property type="entry name" value="BCL2-ASSOCIATED ATHANOGENE"/>
    <property type="match status" value="1"/>
</dbReference>
<proteinExistence type="predicted"/>
<dbReference type="Pfam" id="PF02179">
    <property type="entry name" value="BAG"/>
    <property type="match status" value="1"/>
</dbReference>
<keyword evidence="2" id="KW-0143">Chaperone</keyword>
<dbReference type="SUPFAM" id="SSF54236">
    <property type="entry name" value="Ubiquitin-like"/>
    <property type="match status" value="1"/>
</dbReference>
<dbReference type="Gene3D" id="3.10.20.90">
    <property type="entry name" value="Phosphatidylinositol 3-kinase Catalytic Subunit, Chain A, domain 1"/>
    <property type="match status" value="1"/>
</dbReference>
<dbReference type="GO" id="GO:0016020">
    <property type="term" value="C:membrane"/>
    <property type="evidence" value="ECO:0007669"/>
    <property type="project" value="TreeGrafter"/>
</dbReference>
<dbReference type="InterPro" id="IPR039773">
    <property type="entry name" value="BAG_chaperone_regulator"/>
</dbReference>
<evidence type="ECO:0000256" key="1">
    <source>
        <dbReference type="ARBA" id="ARBA00022374"/>
    </source>
</evidence>
<sequence>MAADREGPLKIHLVHGAKNHFLTLNLPPDDCSDAITVQHLAAVAEGVSGIPPEKQKLIYKGKTLNGVGDMSIGLRAVGIKDGAKIMLLGSKPPNPYREDMGKLQEFEDTLSKEADNLQSIIRDLDRLNVHQMRNSTTDPNKLEQLKKRLILSLEHFMRMLESLDGLRFDSSDTASRGRRKAMVNQIHKLMDECEELASSIKRKLAASK</sequence>
<dbReference type="PANTHER" id="PTHR12329:SF16">
    <property type="entry name" value="BAG FAMILY MOLECULAR CHAPERONE REGULATOR 1"/>
    <property type="match status" value="1"/>
</dbReference>
<dbReference type="PROSITE" id="PS50053">
    <property type="entry name" value="UBIQUITIN_2"/>
    <property type="match status" value="1"/>
</dbReference>
<feature type="domain" description="Ubiquitin-like" evidence="3">
    <location>
        <begin position="36"/>
        <end position="94"/>
    </location>
</feature>
<dbReference type="Pfam" id="PF00240">
    <property type="entry name" value="ubiquitin"/>
    <property type="match status" value="1"/>
</dbReference>
<organism evidence="4 5">
    <name type="scientific">Littorina saxatilis</name>
    <dbReference type="NCBI Taxonomy" id="31220"/>
    <lineage>
        <taxon>Eukaryota</taxon>
        <taxon>Metazoa</taxon>
        <taxon>Spiralia</taxon>
        <taxon>Lophotrochozoa</taxon>
        <taxon>Mollusca</taxon>
        <taxon>Gastropoda</taxon>
        <taxon>Caenogastropoda</taxon>
        <taxon>Littorinimorpha</taxon>
        <taxon>Littorinoidea</taxon>
        <taxon>Littorinidae</taxon>
        <taxon>Littorina</taxon>
    </lineage>
</organism>
<reference evidence="4 5" key="1">
    <citation type="submission" date="2024-02" db="EMBL/GenBank/DDBJ databases">
        <title>Chromosome-scale genome assembly of the rough periwinkle Littorina saxatilis.</title>
        <authorList>
            <person name="De Jode A."/>
            <person name="Faria R."/>
            <person name="Formenti G."/>
            <person name="Sims Y."/>
            <person name="Smith T.P."/>
            <person name="Tracey A."/>
            <person name="Wood J.M.D."/>
            <person name="Zagrodzka Z.B."/>
            <person name="Johannesson K."/>
            <person name="Butlin R.K."/>
            <person name="Leder E.H."/>
        </authorList>
    </citation>
    <scope>NUCLEOTIDE SEQUENCE [LARGE SCALE GENOMIC DNA]</scope>
    <source>
        <strain evidence="4">Snail1</strain>
        <tissue evidence="4">Muscle</tissue>
    </source>
</reference>
<keyword evidence="5" id="KW-1185">Reference proteome</keyword>
<protein>
    <recommendedName>
        <fullName evidence="1">BAG family molecular chaperone regulator 1</fullName>
    </recommendedName>
</protein>
<dbReference type="GO" id="GO:0005829">
    <property type="term" value="C:cytosol"/>
    <property type="evidence" value="ECO:0007669"/>
    <property type="project" value="TreeGrafter"/>
</dbReference>
<dbReference type="InterPro" id="IPR029071">
    <property type="entry name" value="Ubiquitin-like_domsf"/>
</dbReference>
<dbReference type="AlphaFoldDB" id="A0AAN9BJ85"/>
<dbReference type="SMART" id="SM00213">
    <property type="entry name" value="UBQ"/>
    <property type="match status" value="1"/>
</dbReference>
<dbReference type="GO" id="GO:0000774">
    <property type="term" value="F:adenyl-nucleotide exchange factor activity"/>
    <property type="evidence" value="ECO:0007669"/>
    <property type="project" value="TreeGrafter"/>
</dbReference>
<evidence type="ECO:0000259" key="3">
    <source>
        <dbReference type="PROSITE" id="PS50053"/>
    </source>
</evidence>
<accession>A0AAN9BJ85</accession>
<dbReference type="InterPro" id="IPR036533">
    <property type="entry name" value="BAG_dom_sf"/>
</dbReference>
<evidence type="ECO:0000256" key="2">
    <source>
        <dbReference type="ARBA" id="ARBA00023186"/>
    </source>
</evidence>
<dbReference type="GO" id="GO:0050821">
    <property type="term" value="P:protein stabilization"/>
    <property type="evidence" value="ECO:0007669"/>
    <property type="project" value="TreeGrafter"/>
</dbReference>
<dbReference type="InterPro" id="IPR003103">
    <property type="entry name" value="BAG_domain"/>
</dbReference>
<dbReference type="Proteomes" id="UP001374579">
    <property type="component" value="Unassembled WGS sequence"/>
</dbReference>
<dbReference type="InterPro" id="IPR000626">
    <property type="entry name" value="Ubiquitin-like_dom"/>
</dbReference>
<evidence type="ECO:0000313" key="5">
    <source>
        <dbReference type="Proteomes" id="UP001374579"/>
    </source>
</evidence>